<organism evidence="1 2">
    <name type="scientific">Faecalicatena contorta</name>
    <dbReference type="NCBI Taxonomy" id="39482"/>
    <lineage>
        <taxon>Bacteria</taxon>
        <taxon>Bacillati</taxon>
        <taxon>Bacillota</taxon>
        <taxon>Clostridia</taxon>
        <taxon>Lachnospirales</taxon>
        <taxon>Lachnospiraceae</taxon>
        <taxon>Faecalicatena</taxon>
    </lineage>
</organism>
<dbReference type="Proteomes" id="UP000095544">
    <property type="component" value="Unassembled WGS sequence"/>
</dbReference>
<reference evidence="1 2" key="1">
    <citation type="submission" date="2015-09" db="EMBL/GenBank/DDBJ databases">
        <authorList>
            <consortium name="Pathogen Informatics"/>
        </authorList>
    </citation>
    <scope>NUCLEOTIDE SEQUENCE [LARGE SCALE GENOMIC DNA]</scope>
    <source>
        <strain evidence="1 2">2789STDY5834876</strain>
    </source>
</reference>
<dbReference type="Gene3D" id="2.60.40.4350">
    <property type="match status" value="1"/>
</dbReference>
<dbReference type="OrthoDB" id="6162707at2"/>
<dbReference type="AlphaFoldDB" id="A0A173ZFY7"/>
<dbReference type="Pfam" id="PF09700">
    <property type="entry name" value="Cas_Cmr3"/>
    <property type="match status" value="1"/>
</dbReference>
<accession>A0A173ZFY7</accession>
<proteinExistence type="predicted"/>
<evidence type="ECO:0000313" key="2">
    <source>
        <dbReference type="Proteomes" id="UP000095544"/>
    </source>
</evidence>
<dbReference type="InterPro" id="IPR010165">
    <property type="entry name" value="CRISPR-Cmr3_IIIB"/>
</dbReference>
<dbReference type="EMBL" id="CYZU01000002">
    <property type="protein sequence ID" value="CUN75027.1"/>
    <property type="molecule type" value="Genomic_DNA"/>
</dbReference>
<dbReference type="RefSeq" id="WP_055150508.1">
    <property type="nucleotide sequence ID" value="NZ_CYZU01000002.1"/>
</dbReference>
<dbReference type="NCBIfam" id="TIGR01888">
    <property type="entry name" value="cas_cmr3"/>
    <property type="match status" value="1"/>
</dbReference>
<dbReference type="InterPro" id="IPR019117">
    <property type="entry name" value="CRISPR-assoc_protein_Cmr3"/>
</dbReference>
<gene>
    <name evidence="1" type="ORF">ERS852491_00425</name>
</gene>
<evidence type="ECO:0000313" key="1">
    <source>
        <dbReference type="EMBL" id="CUN75027.1"/>
    </source>
</evidence>
<sequence length="403" mass="45474">MYYLIEPLDNFFFRTSVPFEAGGETTAIESLDMPLPSVYAGAFKNLLGMNSGVDGKIQIGFNGLLLENEFLLPVPADLSWQEGTESDCGDSPKGDLERLGTMELTPKPVSNFPLKYCLCQRGGHSKKKKEPKNLFMPDQEIEAYLNAEKAEFSGIDLDDRYLVKEEKVGIAVDAGSGTSKEHQLYQISMVRPAKDQELKLAADVRIRKRDMPGCKDKNKETGGIHDSKTTGVVRFGGEGKLAFVKEGPCSLQIKVKQEDAKYFKIYLATPAIFEKGWLPGWVDENRLEGMFTFKERQVKVRLLAACVGRYIPCGGFGFDKEEDRYHPREMRFAVPAGSVYYFELLSGTFADAVKLFHGKCMSDYRESKGFEYPKYKKYRYCDRGFGYALVGKLRKEQEEIIHG</sequence>
<name>A0A173ZFY7_9FIRM</name>
<protein>
    <submittedName>
        <fullName evidence="1">CRISPR type III-B/RAMP module-associated protein Cmr3</fullName>
    </submittedName>
</protein>
<dbReference type="Gene3D" id="3.30.70.2940">
    <property type="match status" value="1"/>
</dbReference>
<dbReference type="STRING" id="39482.ERS852491_00425"/>